<reference evidence="3" key="1">
    <citation type="submission" date="2018-02" db="EMBL/GenBank/DDBJ databases">
        <authorList>
            <person name="Cohen D.B."/>
            <person name="Kent A.D."/>
        </authorList>
    </citation>
    <scope>NUCLEOTIDE SEQUENCE</scope>
</reference>
<sequence length="297" mass="34162">MRSYKDSIIQPKCHWDNHANPNQIPDSAEVESDMEDDSDEQIPVILLSKEEKIRIQAPRKSALIIKAFGKSIGFKFMDFKIRSLWKPRGDMQCIDLGLDFFLVRFRLSEDYWHVVNDGPWFIRQQFLTIRHWSPGFRPSEAKITTTAVWTRLPELPMELYDMDILNRIGNQLGTLLKVDARTVDGERGRFARLCIQIDLDQPLIPMVRIGDITQWVQYEGIFAICFHCGCVGHKTPNCPLALPSTLVPAHIPTTTSPIPPRPEKEEKGFGEWMIVTRKKFASLKVKPNSNVLASRFQ</sequence>
<organism evidence="3">
    <name type="scientific">Fagus sylvatica</name>
    <name type="common">Beechnut</name>
    <dbReference type="NCBI Taxonomy" id="28930"/>
    <lineage>
        <taxon>Eukaryota</taxon>
        <taxon>Viridiplantae</taxon>
        <taxon>Streptophyta</taxon>
        <taxon>Embryophyta</taxon>
        <taxon>Tracheophyta</taxon>
        <taxon>Spermatophyta</taxon>
        <taxon>Magnoliopsida</taxon>
        <taxon>eudicotyledons</taxon>
        <taxon>Gunneridae</taxon>
        <taxon>Pentapetalae</taxon>
        <taxon>rosids</taxon>
        <taxon>fabids</taxon>
        <taxon>Fagales</taxon>
        <taxon>Fagaceae</taxon>
        <taxon>Fagus</taxon>
    </lineage>
</organism>
<dbReference type="Pfam" id="PF14111">
    <property type="entry name" value="DUF4283"/>
    <property type="match status" value="1"/>
</dbReference>
<evidence type="ECO:0000259" key="2">
    <source>
        <dbReference type="PROSITE" id="PS50158"/>
    </source>
</evidence>
<keyword evidence="1" id="KW-0862">Zinc</keyword>
<feature type="domain" description="CCHC-type" evidence="2">
    <location>
        <begin position="225"/>
        <end position="239"/>
    </location>
</feature>
<keyword evidence="1" id="KW-0863">Zinc-finger</keyword>
<dbReference type="PANTHER" id="PTHR31286:SF99">
    <property type="entry name" value="DUF4283 DOMAIN-CONTAINING PROTEIN"/>
    <property type="match status" value="1"/>
</dbReference>
<dbReference type="PANTHER" id="PTHR31286">
    <property type="entry name" value="GLYCINE-RICH CELL WALL STRUCTURAL PROTEIN 1.8-LIKE"/>
    <property type="match status" value="1"/>
</dbReference>
<dbReference type="AlphaFoldDB" id="A0A2N9I491"/>
<gene>
    <name evidence="3" type="ORF">FSB_LOCUS47017</name>
</gene>
<evidence type="ECO:0000313" key="3">
    <source>
        <dbReference type="EMBL" id="SPD19135.1"/>
    </source>
</evidence>
<protein>
    <recommendedName>
        <fullName evidence="2">CCHC-type domain-containing protein</fullName>
    </recommendedName>
</protein>
<keyword evidence="1" id="KW-0479">Metal-binding</keyword>
<dbReference type="InterPro" id="IPR001878">
    <property type="entry name" value="Znf_CCHC"/>
</dbReference>
<dbReference type="GO" id="GO:0008270">
    <property type="term" value="F:zinc ion binding"/>
    <property type="evidence" value="ECO:0007669"/>
    <property type="project" value="UniProtKB-KW"/>
</dbReference>
<dbReference type="EMBL" id="OIVN01004768">
    <property type="protein sequence ID" value="SPD19135.1"/>
    <property type="molecule type" value="Genomic_DNA"/>
</dbReference>
<name>A0A2N9I491_FAGSY</name>
<accession>A0A2N9I491</accession>
<proteinExistence type="predicted"/>
<dbReference type="InterPro" id="IPR040256">
    <property type="entry name" value="At4g02000-like"/>
</dbReference>
<dbReference type="GO" id="GO:0003676">
    <property type="term" value="F:nucleic acid binding"/>
    <property type="evidence" value="ECO:0007669"/>
    <property type="project" value="InterPro"/>
</dbReference>
<dbReference type="PROSITE" id="PS50158">
    <property type="entry name" value="ZF_CCHC"/>
    <property type="match status" value="1"/>
</dbReference>
<dbReference type="InterPro" id="IPR025558">
    <property type="entry name" value="DUF4283"/>
</dbReference>
<evidence type="ECO:0000256" key="1">
    <source>
        <dbReference type="PROSITE-ProRule" id="PRU00047"/>
    </source>
</evidence>